<dbReference type="Pfam" id="PF00090">
    <property type="entry name" value="TSP_1"/>
    <property type="match status" value="1"/>
</dbReference>
<dbReference type="InParanoid" id="A0A1S0TMR5"/>
<evidence type="ECO:0000256" key="1">
    <source>
        <dbReference type="ARBA" id="ARBA00022737"/>
    </source>
</evidence>
<dbReference type="GeneID" id="9949354"/>
<dbReference type="Gene3D" id="2.20.100.10">
    <property type="entry name" value="Thrombospondin type-1 (TSP1) repeat"/>
    <property type="match status" value="1"/>
</dbReference>
<dbReference type="InterPro" id="IPR036383">
    <property type="entry name" value="TSP1_rpt_sf"/>
</dbReference>
<proteinExistence type="predicted"/>
<dbReference type="KEGG" id="loa:LOAG_11893"/>
<protein>
    <recommendedName>
        <fullName evidence="4">Thrombospondin type 1 domain-containing protein</fullName>
    </recommendedName>
</protein>
<dbReference type="RefSeq" id="XP_003147458.1">
    <property type="nucleotide sequence ID" value="XM_003147410.1"/>
</dbReference>
<dbReference type="FunFam" id="2.20.100.10:FF:000007">
    <property type="entry name" value="Thrombospondin 1"/>
    <property type="match status" value="1"/>
</dbReference>
<dbReference type="InterPro" id="IPR000884">
    <property type="entry name" value="TSP1_rpt"/>
</dbReference>
<dbReference type="SMART" id="SM00209">
    <property type="entry name" value="TSP1"/>
    <property type="match status" value="1"/>
</dbReference>
<sequence>MEHGKDECSLIRKRYIQLKRGKGNKCNGTSWPRTEKIGQIEGGWRDWSAWSICSVNCGHGLQRRWRLCDSPIPQNGGNLCVGNFVEFLDCNAGNCTETTTVTIGINDTLCSCGCLLNHMAGRFFAQNM</sequence>
<organism evidence="3">
    <name type="scientific">Loa loa</name>
    <name type="common">Eye worm</name>
    <name type="synonym">Filaria loa</name>
    <dbReference type="NCBI Taxonomy" id="7209"/>
    <lineage>
        <taxon>Eukaryota</taxon>
        <taxon>Metazoa</taxon>
        <taxon>Ecdysozoa</taxon>
        <taxon>Nematoda</taxon>
        <taxon>Chromadorea</taxon>
        <taxon>Rhabditida</taxon>
        <taxon>Spirurina</taxon>
        <taxon>Spiruromorpha</taxon>
        <taxon>Filarioidea</taxon>
        <taxon>Onchocercidae</taxon>
        <taxon>Loa</taxon>
    </lineage>
</organism>
<dbReference type="PROSITE" id="PS50092">
    <property type="entry name" value="TSP1"/>
    <property type="match status" value="1"/>
</dbReference>
<gene>
    <name evidence="3" type="ORF">LOAG_11893</name>
</gene>
<dbReference type="OrthoDB" id="5855429at2759"/>
<keyword evidence="1" id="KW-0677">Repeat</keyword>
<dbReference type="GO" id="GO:0071944">
    <property type="term" value="C:cell periphery"/>
    <property type="evidence" value="ECO:0007669"/>
    <property type="project" value="TreeGrafter"/>
</dbReference>
<dbReference type="CTD" id="9949354"/>
<dbReference type="SUPFAM" id="SSF82895">
    <property type="entry name" value="TSP-1 type 1 repeat"/>
    <property type="match status" value="1"/>
</dbReference>
<name>A0A1S0TMR5_LOALO</name>
<dbReference type="EMBL" id="JH712302">
    <property type="protein sequence ID" value="EFO16610.1"/>
    <property type="molecule type" value="Genomic_DNA"/>
</dbReference>
<dbReference type="InterPro" id="IPR038877">
    <property type="entry name" value="THSD1"/>
</dbReference>
<dbReference type="PANTHER" id="PTHR16311:SF3">
    <property type="entry name" value="THROMBOSPONDIN TYPE-1 DOMAIN-CONTAINING PROTEIN 1"/>
    <property type="match status" value="1"/>
</dbReference>
<reference evidence="3" key="1">
    <citation type="submission" date="2012-04" db="EMBL/GenBank/DDBJ databases">
        <title>The Genome Sequence of Loa loa.</title>
        <authorList>
            <consortium name="The Broad Institute Genome Sequencing Platform"/>
            <consortium name="Broad Institute Genome Sequencing Center for Infectious Disease"/>
            <person name="Nutman T.B."/>
            <person name="Fink D.L."/>
            <person name="Russ C."/>
            <person name="Young S."/>
            <person name="Zeng Q."/>
            <person name="Gargeya S."/>
            <person name="Alvarado L."/>
            <person name="Berlin A."/>
            <person name="Chapman S.B."/>
            <person name="Chen Z."/>
            <person name="Freedman E."/>
            <person name="Gellesch M."/>
            <person name="Goldberg J."/>
            <person name="Griggs A."/>
            <person name="Gujja S."/>
            <person name="Heilman E.R."/>
            <person name="Heiman D."/>
            <person name="Howarth C."/>
            <person name="Mehta T."/>
            <person name="Neiman D."/>
            <person name="Pearson M."/>
            <person name="Roberts A."/>
            <person name="Saif S."/>
            <person name="Shea T."/>
            <person name="Shenoy N."/>
            <person name="Sisk P."/>
            <person name="Stolte C."/>
            <person name="Sykes S."/>
            <person name="White J."/>
            <person name="Yandava C."/>
            <person name="Haas B."/>
            <person name="Henn M.R."/>
            <person name="Nusbaum C."/>
            <person name="Birren B."/>
        </authorList>
    </citation>
    <scope>NUCLEOTIDE SEQUENCE [LARGE SCALE GENOMIC DNA]</scope>
</reference>
<evidence type="ECO:0000256" key="2">
    <source>
        <dbReference type="ARBA" id="ARBA00023157"/>
    </source>
</evidence>
<dbReference type="PANTHER" id="PTHR16311">
    <property type="entry name" value="THROMBOSPONDIN TYPE I DOMAIN-CONTAINING 1"/>
    <property type="match status" value="1"/>
</dbReference>
<evidence type="ECO:0008006" key="4">
    <source>
        <dbReference type="Google" id="ProtNLM"/>
    </source>
</evidence>
<dbReference type="PRINTS" id="PR01705">
    <property type="entry name" value="TSP1REPEAT"/>
</dbReference>
<accession>A0A1S0TMR5</accession>
<evidence type="ECO:0000313" key="3">
    <source>
        <dbReference type="EMBL" id="EFO16610.1"/>
    </source>
</evidence>
<keyword evidence="2" id="KW-1015">Disulfide bond</keyword>
<dbReference type="AlphaFoldDB" id="A0A1S0TMR5"/>